<dbReference type="GeneID" id="64360927"/>
<dbReference type="InterPro" id="IPR014171">
    <property type="entry name" value="TonB_ExbD_2"/>
</dbReference>
<feature type="transmembrane region" description="Helical" evidence="14">
    <location>
        <begin position="12"/>
        <end position="35"/>
    </location>
</feature>
<dbReference type="GO" id="GO:0015031">
    <property type="term" value="P:protein transport"/>
    <property type="evidence" value="ECO:0007669"/>
    <property type="project" value="UniProtKB-KW"/>
</dbReference>
<dbReference type="GO" id="GO:0022857">
    <property type="term" value="F:transmembrane transporter activity"/>
    <property type="evidence" value="ECO:0007669"/>
    <property type="project" value="InterPro"/>
</dbReference>
<evidence type="ECO:0000256" key="13">
    <source>
        <dbReference type="RuleBase" id="RU003879"/>
    </source>
</evidence>
<name>F8KR36_HELBC</name>
<keyword evidence="7" id="KW-1003">Cell membrane</keyword>
<reference evidence="15 16" key="1">
    <citation type="journal article" date="2011" name="J. Bacteriol.">
        <title>Genome sequence of Helicobacter bizzozeronii strain CIII-1, an isolate from human gastric mucosa.</title>
        <authorList>
            <person name="Schott T."/>
            <person name="Rossi M."/>
            <person name="Hanninen M.L."/>
        </authorList>
    </citation>
    <scope>NUCLEOTIDE SEQUENCE [LARGE SCALE GENOMIC DNA]</scope>
    <source>
        <strain evidence="15 16">CIII-1</strain>
    </source>
</reference>
<dbReference type="NCBIfam" id="TIGR02804">
    <property type="entry name" value="ExbD_2"/>
    <property type="match status" value="1"/>
</dbReference>
<keyword evidence="16" id="KW-1185">Reference proteome</keyword>
<keyword evidence="9 13" id="KW-0812">Transmembrane</keyword>
<evidence type="ECO:0000256" key="5">
    <source>
        <dbReference type="ARBA" id="ARBA00022090"/>
    </source>
</evidence>
<evidence type="ECO:0000256" key="1">
    <source>
        <dbReference type="ARBA" id="ARBA00003540"/>
    </source>
</evidence>
<evidence type="ECO:0000256" key="2">
    <source>
        <dbReference type="ARBA" id="ARBA00004249"/>
    </source>
</evidence>
<evidence type="ECO:0000256" key="7">
    <source>
        <dbReference type="ARBA" id="ARBA00022475"/>
    </source>
</evidence>
<evidence type="ECO:0000256" key="14">
    <source>
        <dbReference type="SAM" id="Phobius"/>
    </source>
</evidence>
<sequence>MRSRIRRGDGLNIVPFIDVMLVLLAIVLSVSTFIAQGKIKVNLPSASSAQKQQKEEKKITIVVDKTDGIYIDDKPKSLDDLRALIAKTDPKVLIDLRSDKDSKFGTFINIIDILKDQHHENFSISTEKK</sequence>
<evidence type="ECO:0000256" key="4">
    <source>
        <dbReference type="ARBA" id="ARBA00011471"/>
    </source>
</evidence>
<dbReference type="AlphaFoldDB" id="F8KR36"/>
<keyword evidence="10 13" id="KW-0653">Protein transport</keyword>
<comment type="subcellular location">
    <subcellularLocation>
        <location evidence="2">Cell inner membrane</location>
        <topology evidence="2">Single-pass type II membrane protein</topology>
    </subcellularLocation>
    <subcellularLocation>
        <location evidence="13">Cell membrane</location>
        <topology evidence="13">Single-pass type II membrane protein</topology>
    </subcellularLocation>
</comment>
<dbReference type="GO" id="GO:0005886">
    <property type="term" value="C:plasma membrane"/>
    <property type="evidence" value="ECO:0007669"/>
    <property type="project" value="UniProtKB-SubCell"/>
</dbReference>
<dbReference type="HOGENOM" id="CLU_085305_2_0_7"/>
<evidence type="ECO:0000256" key="10">
    <source>
        <dbReference type="ARBA" id="ARBA00022927"/>
    </source>
</evidence>
<dbReference type="KEGG" id="hbi:HBZC1_02240"/>
<dbReference type="eggNOG" id="COG0848">
    <property type="taxonomic scope" value="Bacteria"/>
</dbReference>
<dbReference type="PANTHER" id="PTHR30558:SF12">
    <property type="entry name" value="BIOPOLYMER TRANSPORT PROTEIN EXBD"/>
    <property type="match status" value="1"/>
</dbReference>
<dbReference type="STRING" id="1002804.HBZC1_02240"/>
<keyword evidence="8" id="KW-0997">Cell inner membrane</keyword>
<dbReference type="EMBL" id="FR871757">
    <property type="protein sequence ID" value="CCB79210.1"/>
    <property type="molecule type" value="Genomic_DNA"/>
</dbReference>
<evidence type="ECO:0000256" key="8">
    <source>
        <dbReference type="ARBA" id="ARBA00022519"/>
    </source>
</evidence>
<proteinExistence type="inferred from homology"/>
<keyword evidence="12 14" id="KW-0472">Membrane</keyword>
<evidence type="ECO:0000256" key="6">
    <source>
        <dbReference type="ARBA" id="ARBA00022448"/>
    </source>
</evidence>
<evidence type="ECO:0000256" key="3">
    <source>
        <dbReference type="ARBA" id="ARBA00005811"/>
    </source>
</evidence>
<comment type="function">
    <text evidence="1">Involved in the TonB-dependent energy-dependent transport of various receptor-bound substrates.</text>
</comment>
<accession>F8KR36</accession>
<protein>
    <recommendedName>
        <fullName evidence="5">Biopolymer transport protein ExbD</fullName>
    </recommendedName>
</protein>
<organism evidence="15 16">
    <name type="scientific">Helicobacter bizzozeronii (strain CIII-1)</name>
    <dbReference type="NCBI Taxonomy" id="1002804"/>
    <lineage>
        <taxon>Bacteria</taxon>
        <taxon>Pseudomonadati</taxon>
        <taxon>Campylobacterota</taxon>
        <taxon>Epsilonproteobacteria</taxon>
        <taxon>Campylobacterales</taxon>
        <taxon>Helicobacteraceae</taxon>
        <taxon>Helicobacter</taxon>
    </lineage>
</organism>
<comment type="similarity">
    <text evidence="3 13">Belongs to the ExbD/TolR family.</text>
</comment>
<evidence type="ECO:0000313" key="16">
    <source>
        <dbReference type="Proteomes" id="UP000008387"/>
    </source>
</evidence>
<gene>
    <name evidence="15" type="ordered locus">HBZC1_02240</name>
</gene>
<keyword evidence="6 13" id="KW-0813">Transport</keyword>
<evidence type="ECO:0000256" key="9">
    <source>
        <dbReference type="ARBA" id="ARBA00022692"/>
    </source>
</evidence>
<evidence type="ECO:0000256" key="11">
    <source>
        <dbReference type="ARBA" id="ARBA00022989"/>
    </source>
</evidence>
<comment type="subunit">
    <text evidence="4">The accessory proteins ExbB and ExbD seem to form a complex with TonB.</text>
</comment>
<dbReference type="RefSeq" id="WP_006018075.1">
    <property type="nucleotide sequence ID" value="NC_015674.1"/>
</dbReference>
<dbReference type="Pfam" id="PF02472">
    <property type="entry name" value="ExbD"/>
    <property type="match status" value="1"/>
</dbReference>
<dbReference type="PANTHER" id="PTHR30558">
    <property type="entry name" value="EXBD MEMBRANE COMPONENT OF PMF-DRIVEN MACROMOLECULE IMPORT SYSTEM"/>
    <property type="match status" value="1"/>
</dbReference>
<evidence type="ECO:0000313" key="15">
    <source>
        <dbReference type="EMBL" id="CCB79210.1"/>
    </source>
</evidence>
<dbReference type="InterPro" id="IPR003400">
    <property type="entry name" value="ExbD"/>
</dbReference>
<evidence type="ECO:0000256" key="12">
    <source>
        <dbReference type="ARBA" id="ARBA00023136"/>
    </source>
</evidence>
<keyword evidence="11 14" id="KW-1133">Transmembrane helix</keyword>
<dbReference type="Proteomes" id="UP000008387">
    <property type="component" value="Chromosome"/>
</dbReference>
<dbReference type="Gene3D" id="3.30.420.270">
    <property type="match status" value="1"/>
</dbReference>